<protein>
    <submittedName>
        <fullName evidence="13">Cytochrome c peroxidase</fullName>
        <ecNumber evidence="13">1.11.1.5</ecNumber>
    </submittedName>
</protein>
<evidence type="ECO:0000313" key="14">
    <source>
        <dbReference type="Proteomes" id="UP001162030"/>
    </source>
</evidence>
<dbReference type="InterPro" id="IPR003782">
    <property type="entry name" value="SCO1/SenC"/>
</dbReference>
<dbReference type="Pfam" id="PF03150">
    <property type="entry name" value="CCP_MauG"/>
    <property type="match status" value="1"/>
</dbReference>
<feature type="signal peptide" evidence="10">
    <location>
        <begin position="1"/>
        <end position="27"/>
    </location>
</feature>
<evidence type="ECO:0000313" key="13">
    <source>
        <dbReference type="EMBL" id="CAI8741931.1"/>
    </source>
</evidence>
<dbReference type="SUPFAM" id="SSF46626">
    <property type="entry name" value="Cytochrome c"/>
    <property type="match status" value="2"/>
</dbReference>
<keyword evidence="14" id="KW-1185">Reference proteome</keyword>
<evidence type="ECO:0000256" key="4">
    <source>
        <dbReference type="ARBA" id="ARBA00022723"/>
    </source>
</evidence>
<dbReference type="InterPro" id="IPR036909">
    <property type="entry name" value="Cyt_c-like_dom_sf"/>
</dbReference>
<evidence type="ECO:0000256" key="5">
    <source>
        <dbReference type="ARBA" id="ARBA00022729"/>
    </source>
</evidence>
<keyword evidence="5 10" id="KW-0732">Signal</keyword>
<comment type="subcellular location">
    <subcellularLocation>
        <location evidence="1">Cell envelope</location>
    </subcellularLocation>
</comment>
<dbReference type="InterPro" id="IPR051395">
    <property type="entry name" value="Cytochrome_c_Peroxidase/MauG"/>
</dbReference>
<keyword evidence="7 9" id="KW-0408">Iron</keyword>
<dbReference type="PANTHER" id="PTHR30600">
    <property type="entry name" value="CYTOCHROME C PEROXIDASE-RELATED"/>
    <property type="match status" value="1"/>
</dbReference>
<sequence length="638" mass="70326">MTKLRLMNIRCAALISCFLIPPGSIYAAQPERPLAPGYKPLAFELPEAGTYALPALGEAADGQVVDSSGKALRLHSLYGDKLVLLSFIYSTCSDVNGCPLATAVFHKIQRRLEQEPEIAEHLRLITLSFNPQDTPEIMARYGQAFASSADWRFLTTRSEQEIQPILAAYGQSVQKDYDADGQFLGTFSHVLRVFLIDREKQIRNIYTVSFLHPDTLLNDVKTLLAEKTAVTTEHTRAAPTVFLGSGDNKTGYEAADFTTQSLSLSERSGRQTDLIQYARRPPLGLPPVPIPSDNPITPAKVELGRKLFFDRRLSLNNTVSCAMCHIPEQGFTSNEQATAIGIEGRTVRRNTPTIYNVAYLERLFHDGRENRLEHQVWGPLLASNEMGAPSVGYVIEKIRGLPDYAGLFEKAFKRGPSMETIGMALASYERTLNSADSPFDRWYFGKVKNALSAEARRGFELFTGKAGCSQCHTIAENHALFTDQKMHNTGIGFRAAMANDDAAPEVQAAPGVTLKIGAEILASVTEPKPNDLGLYEITQNPEDRWKYRTPSLRNVELTAPYMHDGSLPTLESVVEFYNRGGIPNENLDPLIRPLNLDQAEIKALVAFLRSLTGSNVTAIVSDAFAAPIGDPTGEQSQR</sequence>
<dbReference type="EC" id="1.11.1.5" evidence="13"/>
<feature type="chain" id="PRO_5045828030" evidence="10">
    <location>
        <begin position="28"/>
        <end position="638"/>
    </location>
</feature>
<dbReference type="SUPFAM" id="SSF52833">
    <property type="entry name" value="Thioredoxin-like"/>
    <property type="match status" value="1"/>
</dbReference>
<evidence type="ECO:0000256" key="8">
    <source>
        <dbReference type="ARBA" id="ARBA00023008"/>
    </source>
</evidence>
<keyword evidence="8" id="KW-0186">Copper</keyword>
<dbReference type="PANTHER" id="PTHR30600:SF10">
    <property type="entry name" value="BLL6722 PROTEIN"/>
    <property type="match status" value="1"/>
</dbReference>
<dbReference type="Proteomes" id="UP001162030">
    <property type="component" value="Chromosome"/>
</dbReference>
<dbReference type="InterPro" id="IPR013766">
    <property type="entry name" value="Thioredoxin_domain"/>
</dbReference>
<dbReference type="CDD" id="cd02968">
    <property type="entry name" value="SCO"/>
    <property type="match status" value="1"/>
</dbReference>
<evidence type="ECO:0000256" key="6">
    <source>
        <dbReference type="ARBA" id="ARBA00023002"/>
    </source>
</evidence>
<keyword evidence="4 9" id="KW-0479">Metal-binding</keyword>
<keyword evidence="6 13" id="KW-0560">Oxidoreductase</keyword>
<dbReference type="PROSITE" id="PS51007">
    <property type="entry name" value="CYTC"/>
    <property type="match status" value="1"/>
</dbReference>
<evidence type="ECO:0000256" key="3">
    <source>
        <dbReference type="ARBA" id="ARBA00022617"/>
    </source>
</evidence>
<feature type="domain" description="Thioredoxin" evidence="12">
    <location>
        <begin position="46"/>
        <end position="225"/>
    </location>
</feature>
<evidence type="ECO:0000256" key="7">
    <source>
        <dbReference type="ARBA" id="ARBA00023004"/>
    </source>
</evidence>
<dbReference type="PROSITE" id="PS51352">
    <property type="entry name" value="THIOREDOXIN_2"/>
    <property type="match status" value="1"/>
</dbReference>
<evidence type="ECO:0000256" key="2">
    <source>
        <dbReference type="ARBA" id="ARBA00010996"/>
    </source>
</evidence>
<evidence type="ECO:0000259" key="12">
    <source>
        <dbReference type="PROSITE" id="PS51352"/>
    </source>
</evidence>
<dbReference type="InterPro" id="IPR004852">
    <property type="entry name" value="Di-haem_cyt_c_peroxidsae"/>
</dbReference>
<dbReference type="RefSeq" id="WP_235726622.1">
    <property type="nucleotide sequence ID" value="NZ_OX458333.1"/>
</dbReference>
<evidence type="ECO:0000256" key="9">
    <source>
        <dbReference type="PROSITE-ProRule" id="PRU00433"/>
    </source>
</evidence>
<dbReference type="EMBL" id="OX458333">
    <property type="protein sequence ID" value="CAI8741931.1"/>
    <property type="molecule type" value="Genomic_DNA"/>
</dbReference>
<gene>
    <name evidence="13" type="ORF">MSZNOR_0485</name>
</gene>
<evidence type="ECO:0000256" key="1">
    <source>
        <dbReference type="ARBA" id="ARBA00004196"/>
    </source>
</evidence>
<feature type="domain" description="Cytochrome c" evidence="11">
    <location>
        <begin position="453"/>
        <end position="612"/>
    </location>
</feature>
<dbReference type="InterPro" id="IPR036249">
    <property type="entry name" value="Thioredoxin-like_sf"/>
</dbReference>
<evidence type="ECO:0000256" key="10">
    <source>
        <dbReference type="SAM" id="SignalP"/>
    </source>
</evidence>
<dbReference type="Gene3D" id="3.40.30.10">
    <property type="entry name" value="Glutaredoxin"/>
    <property type="match status" value="1"/>
</dbReference>
<keyword evidence="13" id="KW-0575">Peroxidase</keyword>
<comment type="similarity">
    <text evidence="2">Belongs to the SCO1/2 family.</text>
</comment>
<dbReference type="Pfam" id="PF02630">
    <property type="entry name" value="SCO1-SenC"/>
    <property type="match status" value="1"/>
</dbReference>
<accession>A0ABN8X062</accession>
<dbReference type="Gene3D" id="1.10.760.10">
    <property type="entry name" value="Cytochrome c-like domain"/>
    <property type="match status" value="2"/>
</dbReference>
<name>A0ABN8X062_9GAMM</name>
<proteinExistence type="inferred from homology"/>
<reference evidence="13 14" key="1">
    <citation type="submission" date="2023-03" db="EMBL/GenBank/DDBJ databases">
        <authorList>
            <person name="Pearce D."/>
        </authorList>
    </citation>
    <scope>NUCLEOTIDE SEQUENCE [LARGE SCALE GENOMIC DNA]</scope>
    <source>
        <strain evidence="13">Msz</strain>
    </source>
</reference>
<keyword evidence="3 9" id="KW-0349">Heme</keyword>
<evidence type="ECO:0000259" key="11">
    <source>
        <dbReference type="PROSITE" id="PS51007"/>
    </source>
</evidence>
<dbReference type="GO" id="GO:0004130">
    <property type="term" value="F:cytochrome-c peroxidase activity"/>
    <property type="evidence" value="ECO:0007669"/>
    <property type="project" value="UniProtKB-EC"/>
</dbReference>
<organism evidence="13 14">
    <name type="scientific">Methylocaldum szegediense</name>
    <dbReference type="NCBI Taxonomy" id="73780"/>
    <lineage>
        <taxon>Bacteria</taxon>
        <taxon>Pseudomonadati</taxon>
        <taxon>Pseudomonadota</taxon>
        <taxon>Gammaproteobacteria</taxon>
        <taxon>Methylococcales</taxon>
        <taxon>Methylococcaceae</taxon>
        <taxon>Methylocaldum</taxon>
    </lineage>
</organism>
<dbReference type="InterPro" id="IPR009056">
    <property type="entry name" value="Cyt_c-like_dom"/>
</dbReference>